<keyword evidence="1" id="KW-0378">Hydrolase</keyword>
<gene>
    <name evidence="1" type="primary">ppaX</name>
    <name evidence="1" type="ORF">ACLFYP115_00688</name>
</gene>
<dbReference type="SFLD" id="SFLDS00003">
    <property type="entry name" value="Haloacid_Dehalogenase"/>
    <property type="match status" value="1"/>
</dbReference>
<dbReference type="AlphaFoldDB" id="A0A6N2RZX0"/>
<dbReference type="Gene3D" id="3.40.50.1000">
    <property type="entry name" value="HAD superfamily/HAD-like"/>
    <property type="match status" value="1"/>
</dbReference>
<dbReference type="SFLD" id="SFLDG01129">
    <property type="entry name" value="C1.5:_HAD__Beta-PGM__Phosphata"/>
    <property type="match status" value="1"/>
</dbReference>
<dbReference type="InterPro" id="IPR023198">
    <property type="entry name" value="PGP-like_dom2"/>
</dbReference>
<evidence type="ECO:0000313" key="1">
    <source>
        <dbReference type="EMBL" id="VYS85621.1"/>
    </source>
</evidence>
<dbReference type="PANTHER" id="PTHR43434">
    <property type="entry name" value="PHOSPHOGLYCOLATE PHOSPHATASE"/>
    <property type="match status" value="1"/>
</dbReference>
<dbReference type="NCBIfam" id="TIGR01549">
    <property type="entry name" value="HAD-SF-IA-v1"/>
    <property type="match status" value="1"/>
</dbReference>
<dbReference type="Pfam" id="PF13419">
    <property type="entry name" value="HAD_2"/>
    <property type="match status" value="1"/>
</dbReference>
<proteinExistence type="predicted"/>
<organism evidence="1">
    <name type="scientific">Anaerostipes caccae</name>
    <dbReference type="NCBI Taxonomy" id="105841"/>
    <lineage>
        <taxon>Bacteria</taxon>
        <taxon>Bacillati</taxon>
        <taxon>Bacillota</taxon>
        <taxon>Clostridia</taxon>
        <taxon>Lachnospirales</taxon>
        <taxon>Lachnospiraceae</taxon>
        <taxon>Anaerostipes</taxon>
    </lineage>
</organism>
<dbReference type="InterPro" id="IPR050155">
    <property type="entry name" value="HAD-like_hydrolase_sf"/>
</dbReference>
<dbReference type="InterPro" id="IPR041492">
    <property type="entry name" value="HAD_2"/>
</dbReference>
<reference evidence="1" key="1">
    <citation type="submission" date="2019-11" db="EMBL/GenBank/DDBJ databases">
        <authorList>
            <person name="Feng L."/>
        </authorList>
    </citation>
    <scope>NUCLEOTIDE SEQUENCE</scope>
    <source>
        <strain evidence="1">AcaccaeLFYP115</strain>
    </source>
</reference>
<dbReference type="RefSeq" id="WP_039947133.1">
    <property type="nucleotide sequence ID" value="NZ_BAABZP010000001.1"/>
</dbReference>
<dbReference type="GO" id="GO:0006281">
    <property type="term" value="P:DNA repair"/>
    <property type="evidence" value="ECO:0007669"/>
    <property type="project" value="TreeGrafter"/>
</dbReference>
<dbReference type="InterPro" id="IPR023214">
    <property type="entry name" value="HAD_sf"/>
</dbReference>
<dbReference type="EC" id="3.6.1.1" evidence="1"/>
<dbReference type="GO" id="GO:0005829">
    <property type="term" value="C:cytosol"/>
    <property type="evidence" value="ECO:0007669"/>
    <property type="project" value="TreeGrafter"/>
</dbReference>
<dbReference type="GO" id="GO:0008967">
    <property type="term" value="F:phosphoglycolate phosphatase activity"/>
    <property type="evidence" value="ECO:0007669"/>
    <property type="project" value="TreeGrafter"/>
</dbReference>
<sequence length="210" mass="23615">MNRLSPDYKMICFDLDGTLLDTKYSILAGFRDLYEEIWNECRPLNELEFVLGGDSLALLDSMGFPEGSIHGWLKYIDCYAHTIHPFDGILDTLSALSQKGLILGVATNKLRIEYEETMERHGLKRFMEHSICLDEVSHAKPDPEPLLYLAEQSEIPISQMLFIGDTSYDIDCARAAGCDFALAGWGASEALKKEYAVVLEKPDELLSVIQ</sequence>
<dbReference type="SUPFAM" id="SSF56784">
    <property type="entry name" value="HAD-like"/>
    <property type="match status" value="1"/>
</dbReference>
<dbReference type="PANTHER" id="PTHR43434:SF26">
    <property type="entry name" value="PYROPHOSPHATASE PPAX"/>
    <property type="match status" value="1"/>
</dbReference>
<accession>A0A6N2RZX0</accession>
<dbReference type="Gene3D" id="1.10.150.240">
    <property type="entry name" value="Putative phosphatase, domain 2"/>
    <property type="match status" value="1"/>
</dbReference>
<name>A0A6N2RZX0_9FIRM</name>
<dbReference type="InterPro" id="IPR036412">
    <property type="entry name" value="HAD-like_sf"/>
</dbReference>
<dbReference type="GO" id="GO:0004427">
    <property type="term" value="F:inorganic diphosphate phosphatase activity"/>
    <property type="evidence" value="ECO:0007669"/>
    <property type="project" value="UniProtKB-EC"/>
</dbReference>
<dbReference type="EMBL" id="CACRSQ010000002">
    <property type="protein sequence ID" value="VYS85621.1"/>
    <property type="molecule type" value="Genomic_DNA"/>
</dbReference>
<dbReference type="InterPro" id="IPR006439">
    <property type="entry name" value="HAD-SF_hydro_IA"/>
</dbReference>
<protein>
    <submittedName>
        <fullName evidence="1">Pyrophosphatase PpaX</fullName>
        <ecNumber evidence="1">3.6.1.1</ecNumber>
    </submittedName>
</protein>
<dbReference type="PRINTS" id="PR00413">
    <property type="entry name" value="HADHALOGNASE"/>
</dbReference>